<evidence type="ECO:0000256" key="4">
    <source>
        <dbReference type="PROSITE-ProRule" id="PRU00335"/>
    </source>
</evidence>
<feature type="domain" description="HTH tetR-type" evidence="5">
    <location>
        <begin position="5"/>
        <end position="65"/>
    </location>
</feature>
<dbReference type="InterPro" id="IPR001647">
    <property type="entry name" value="HTH_TetR"/>
</dbReference>
<dbReference type="Proteomes" id="UP000248764">
    <property type="component" value="Unassembled WGS sequence"/>
</dbReference>
<name>A0A2W2BQ27_9ACTN</name>
<evidence type="ECO:0000259" key="5">
    <source>
        <dbReference type="PROSITE" id="PS50977"/>
    </source>
</evidence>
<dbReference type="RefSeq" id="WP_111255773.1">
    <property type="nucleotide sequence ID" value="NZ_POTW01000038.1"/>
</dbReference>
<organism evidence="6 7">
    <name type="scientific">Jiangella anatolica</name>
    <dbReference type="NCBI Taxonomy" id="2670374"/>
    <lineage>
        <taxon>Bacteria</taxon>
        <taxon>Bacillati</taxon>
        <taxon>Actinomycetota</taxon>
        <taxon>Actinomycetes</taxon>
        <taxon>Jiangellales</taxon>
        <taxon>Jiangellaceae</taxon>
        <taxon>Jiangella</taxon>
    </lineage>
</organism>
<comment type="caution">
    <text evidence="6">The sequence shown here is derived from an EMBL/GenBank/DDBJ whole genome shotgun (WGS) entry which is preliminary data.</text>
</comment>
<keyword evidence="2 4" id="KW-0238">DNA-binding</keyword>
<dbReference type="Pfam" id="PF00440">
    <property type="entry name" value="TetR_N"/>
    <property type="match status" value="1"/>
</dbReference>
<accession>A0A2W2BQ27</accession>
<sequence>MTEAGAGKERLLRAALEYVAANGVGERSLRQIAAALGTSHRMLIYHFGSKEGLLVELARAMEERQRDLLAELAATDDPIEAGRRFWAQLADPALWPHERLFFELYGRALQGDPGALPLLDGVVDAWVTALAAPLERAGVAPEIARAQARLGVAVGRGLLLDLLATGDRAGVDAAMEQFVGLYAATLPSSTG</sequence>
<gene>
    <name evidence="6" type="ORF">C1I92_16640</name>
</gene>
<keyword evidence="1" id="KW-0805">Transcription regulation</keyword>
<reference evidence="6 7" key="1">
    <citation type="submission" date="2018-01" db="EMBL/GenBank/DDBJ databases">
        <title>Draft genome sequence of Jiangella sp. GTF31.</title>
        <authorList>
            <person name="Sahin N."/>
            <person name="Ay H."/>
            <person name="Saygin H."/>
        </authorList>
    </citation>
    <scope>NUCLEOTIDE SEQUENCE [LARGE SCALE GENOMIC DNA]</scope>
    <source>
        <strain evidence="6 7">GTF31</strain>
    </source>
</reference>
<evidence type="ECO:0000256" key="2">
    <source>
        <dbReference type="ARBA" id="ARBA00023125"/>
    </source>
</evidence>
<evidence type="ECO:0000313" key="6">
    <source>
        <dbReference type="EMBL" id="PZF82454.1"/>
    </source>
</evidence>
<dbReference type="PANTHER" id="PTHR30055">
    <property type="entry name" value="HTH-TYPE TRANSCRIPTIONAL REGULATOR RUTR"/>
    <property type="match status" value="1"/>
</dbReference>
<dbReference type="Gene3D" id="1.10.357.10">
    <property type="entry name" value="Tetracycline Repressor, domain 2"/>
    <property type="match status" value="1"/>
</dbReference>
<protein>
    <submittedName>
        <fullName evidence="6">TetR family transcriptional regulator</fullName>
    </submittedName>
</protein>
<proteinExistence type="predicted"/>
<evidence type="ECO:0000256" key="1">
    <source>
        <dbReference type="ARBA" id="ARBA00023015"/>
    </source>
</evidence>
<dbReference type="GO" id="GO:0000976">
    <property type="term" value="F:transcription cis-regulatory region binding"/>
    <property type="evidence" value="ECO:0007669"/>
    <property type="project" value="TreeGrafter"/>
</dbReference>
<keyword evidence="3" id="KW-0804">Transcription</keyword>
<dbReference type="SUPFAM" id="SSF46689">
    <property type="entry name" value="Homeodomain-like"/>
    <property type="match status" value="1"/>
</dbReference>
<dbReference type="PROSITE" id="PS50977">
    <property type="entry name" value="HTH_TETR_2"/>
    <property type="match status" value="1"/>
</dbReference>
<dbReference type="EMBL" id="POTW01000038">
    <property type="protein sequence ID" value="PZF82454.1"/>
    <property type="molecule type" value="Genomic_DNA"/>
</dbReference>
<dbReference type="AlphaFoldDB" id="A0A2W2BQ27"/>
<dbReference type="InterPro" id="IPR050109">
    <property type="entry name" value="HTH-type_TetR-like_transc_reg"/>
</dbReference>
<evidence type="ECO:0000313" key="7">
    <source>
        <dbReference type="Proteomes" id="UP000248764"/>
    </source>
</evidence>
<dbReference type="PANTHER" id="PTHR30055:SF234">
    <property type="entry name" value="HTH-TYPE TRANSCRIPTIONAL REGULATOR BETI"/>
    <property type="match status" value="1"/>
</dbReference>
<evidence type="ECO:0000256" key="3">
    <source>
        <dbReference type="ARBA" id="ARBA00023163"/>
    </source>
</evidence>
<keyword evidence="7" id="KW-1185">Reference proteome</keyword>
<dbReference type="InterPro" id="IPR009057">
    <property type="entry name" value="Homeodomain-like_sf"/>
</dbReference>
<dbReference type="PRINTS" id="PR00455">
    <property type="entry name" value="HTHTETR"/>
</dbReference>
<feature type="DNA-binding region" description="H-T-H motif" evidence="4">
    <location>
        <begin position="28"/>
        <end position="47"/>
    </location>
</feature>
<dbReference type="GO" id="GO:0003700">
    <property type="term" value="F:DNA-binding transcription factor activity"/>
    <property type="evidence" value="ECO:0007669"/>
    <property type="project" value="TreeGrafter"/>
</dbReference>